<feature type="compositionally biased region" description="Polar residues" evidence="1">
    <location>
        <begin position="1"/>
        <end position="13"/>
    </location>
</feature>
<dbReference type="AlphaFoldDB" id="A0A2W1CYF3"/>
<proteinExistence type="predicted"/>
<dbReference type="PANTHER" id="PTHR42085:SF1">
    <property type="entry name" value="F-BOX DOMAIN-CONTAINING PROTEIN"/>
    <property type="match status" value="1"/>
</dbReference>
<comment type="caution">
    <text evidence="2">The sequence shown here is derived from an EMBL/GenBank/DDBJ whole genome shotgun (WGS) entry which is preliminary data.</text>
</comment>
<accession>A0A2W1CYF3</accession>
<dbReference type="EMBL" id="NRDI02000006">
    <property type="protein sequence ID" value="KAI1515330.1"/>
    <property type="molecule type" value="Genomic_DNA"/>
</dbReference>
<dbReference type="PANTHER" id="PTHR42085">
    <property type="entry name" value="F-BOX DOMAIN-CONTAINING PROTEIN"/>
    <property type="match status" value="1"/>
</dbReference>
<organism evidence="2 3">
    <name type="scientific">Pyrenophora tritici-repentis</name>
    <dbReference type="NCBI Taxonomy" id="45151"/>
    <lineage>
        <taxon>Eukaryota</taxon>
        <taxon>Fungi</taxon>
        <taxon>Dikarya</taxon>
        <taxon>Ascomycota</taxon>
        <taxon>Pezizomycotina</taxon>
        <taxon>Dothideomycetes</taxon>
        <taxon>Pleosporomycetidae</taxon>
        <taxon>Pleosporales</taxon>
        <taxon>Pleosporineae</taxon>
        <taxon>Pleosporaceae</taxon>
        <taxon>Pyrenophora</taxon>
    </lineage>
</organism>
<dbReference type="Proteomes" id="UP000249757">
    <property type="component" value="Unassembled WGS sequence"/>
</dbReference>
<dbReference type="OrthoDB" id="62952at2759"/>
<protein>
    <submittedName>
        <fullName evidence="2">Uncharacterized protein</fullName>
    </submittedName>
</protein>
<dbReference type="InterPro" id="IPR038883">
    <property type="entry name" value="AN11006-like"/>
</dbReference>
<sequence>MVTGEGSSATISCTHIPEPKRSYSDRNRELDDAYYDHISQENQLLSPLLSLPAEMREIIYDYSIDNEVMIYPTGIIGQKGKISALLWVCRQTRAETAKQFFSKTKFETETLDKLAAFAQCLEKNHRKELRTISLLPRAGWDLVDFIDNHHAQPGELAFPPTATRDPQPRLSIRTQGRRDRCALPSLRLWQKPQNLIIQSIYRQIHQETSMLYFSLNEFSLYSGWSVDYRRFAPQLGAIKTLCMKVPADNLCRYRNVAFHYQNDTVHYQNAFRVIVSLFTALETIHVVGLPVIDVKVDAISTAFSSILGRQLKLSS</sequence>
<gene>
    <name evidence="2" type="ORF">Ptr86124_005331</name>
</gene>
<name>A0A2W1CYF3_9PLEO</name>
<reference evidence="3" key="1">
    <citation type="journal article" date="2022" name="Microb. Genom.">
        <title>A global pangenome for the wheat fungal pathogen Pyrenophora tritici-repentis and prediction of effector protein structural homology.</title>
        <authorList>
            <person name="Moolhuijzen P.M."/>
            <person name="See P.T."/>
            <person name="Shi G."/>
            <person name="Powell H.R."/>
            <person name="Cockram J."/>
            <person name="Jorgensen L.N."/>
            <person name="Benslimane H."/>
            <person name="Strelkov S.E."/>
            <person name="Turner J."/>
            <person name="Liu Z."/>
            <person name="Moffat C.S."/>
        </authorList>
    </citation>
    <scope>NUCLEOTIDE SEQUENCE [LARGE SCALE GENOMIC DNA]</scope>
</reference>
<evidence type="ECO:0000256" key="1">
    <source>
        <dbReference type="SAM" id="MobiDB-lite"/>
    </source>
</evidence>
<keyword evidence="3" id="KW-1185">Reference proteome</keyword>
<evidence type="ECO:0000313" key="3">
    <source>
        <dbReference type="Proteomes" id="UP000249757"/>
    </source>
</evidence>
<evidence type="ECO:0000313" key="2">
    <source>
        <dbReference type="EMBL" id="KAI1515330.1"/>
    </source>
</evidence>
<feature type="region of interest" description="Disordered" evidence="1">
    <location>
        <begin position="1"/>
        <end position="24"/>
    </location>
</feature>